<evidence type="ECO:0000313" key="7">
    <source>
        <dbReference type="EMBL" id="AFZ67533.1"/>
    </source>
</evidence>
<accession>L0A0V8</accession>
<dbReference type="RefSeq" id="WP_015235838.1">
    <property type="nucleotide sequence ID" value="NC_019793.1"/>
</dbReference>
<dbReference type="EMBL" id="CP003382">
    <property type="protein sequence ID" value="AFZ67533.1"/>
    <property type="molecule type" value="Genomic_DNA"/>
</dbReference>
<evidence type="ECO:0000256" key="3">
    <source>
        <dbReference type="ARBA" id="ARBA00022692"/>
    </source>
</evidence>
<evidence type="ECO:0000256" key="5">
    <source>
        <dbReference type="ARBA" id="ARBA00023136"/>
    </source>
</evidence>
<dbReference type="InterPro" id="IPR005495">
    <property type="entry name" value="LptG/LptF_permease"/>
</dbReference>
<feature type="transmembrane region" description="Helical" evidence="6">
    <location>
        <begin position="12"/>
        <end position="40"/>
    </location>
</feature>
<feature type="transmembrane region" description="Helical" evidence="6">
    <location>
        <begin position="307"/>
        <end position="327"/>
    </location>
</feature>
<dbReference type="HOGENOM" id="CLU_028799_3_2_0"/>
<sequence length="363" mass="38310">MSRITRYILGEVTPLLAAGLLVAVLLYLLAALYGVLAPLLAKGAAPLLVAKLAAYSIPEGVSRGLPIALLFAVLLALSRLASDAEIKSMLAAGLSPYRLMWPALGLAALVAVVSFANSETLVPRAAQKSLSTSREILLDNPRVLGLGQEGTVLRDAFGRAITVDRVLPGGRFERVSVVQTQLASPAREVITAARGELLPGTSVLKLYDGQRVTFQNARPSTVATFETALLPVQDLQATLDTGAGSVLPVNLPIGELLAKVQTLRQNGSDASFELTALHRKFAEPLAALAFAFFGVALALYTFRTGGALGLVWVLLLTFAYYATWSVFRVLGEQGALAPALAAWAPDALYLVAGAVLLVLAERR</sequence>
<keyword evidence="5 6" id="KW-0472">Membrane</keyword>
<dbReference type="OrthoDB" id="61833at2"/>
<dbReference type="PANTHER" id="PTHR33529">
    <property type="entry name" value="SLR0882 PROTEIN-RELATED"/>
    <property type="match status" value="1"/>
</dbReference>
<evidence type="ECO:0000256" key="4">
    <source>
        <dbReference type="ARBA" id="ARBA00022989"/>
    </source>
</evidence>
<evidence type="ECO:0000256" key="2">
    <source>
        <dbReference type="ARBA" id="ARBA00022475"/>
    </source>
</evidence>
<dbReference type="GO" id="GO:0043190">
    <property type="term" value="C:ATP-binding cassette (ABC) transporter complex"/>
    <property type="evidence" value="ECO:0007669"/>
    <property type="project" value="TreeGrafter"/>
</dbReference>
<feature type="transmembrane region" description="Helical" evidence="6">
    <location>
        <begin position="281"/>
        <end position="300"/>
    </location>
</feature>
<dbReference type="PANTHER" id="PTHR33529:SF6">
    <property type="entry name" value="YJGP_YJGQ FAMILY PERMEASE"/>
    <property type="match status" value="1"/>
</dbReference>
<proteinExistence type="predicted"/>
<keyword evidence="3 6" id="KW-0812">Transmembrane</keyword>
<dbReference type="GO" id="GO:0015920">
    <property type="term" value="P:lipopolysaccharide transport"/>
    <property type="evidence" value="ECO:0007669"/>
    <property type="project" value="TreeGrafter"/>
</dbReference>
<keyword evidence="2" id="KW-1003">Cell membrane</keyword>
<evidence type="ECO:0000256" key="6">
    <source>
        <dbReference type="SAM" id="Phobius"/>
    </source>
</evidence>
<comment type="subcellular location">
    <subcellularLocation>
        <location evidence="1">Cell membrane</location>
        <topology evidence="1">Multi-pass membrane protein</topology>
    </subcellularLocation>
</comment>
<dbReference type="PATRIC" id="fig|937777.3.peg.2046"/>
<feature type="transmembrane region" description="Helical" evidence="6">
    <location>
        <begin position="99"/>
        <end position="116"/>
    </location>
</feature>
<feature type="transmembrane region" description="Helical" evidence="6">
    <location>
        <begin position="60"/>
        <end position="78"/>
    </location>
</feature>
<dbReference type="KEGG" id="dpd:Deipe_2036"/>
<keyword evidence="4 6" id="KW-1133">Transmembrane helix</keyword>
<dbReference type="eggNOG" id="COG0795">
    <property type="taxonomic scope" value="Bacteria"/>
</dbReference>
<evidence type="ECO:0000256" key="1">
    <source>
        <dbReference type="ARBA" id="ARBA00004651"/>
    </source>
</evidence>
<dbReference type="STRING" id="937777.Deipe_2036"/>
<organism evidence="7 8">
    <name type="scientific">Deinococcus peraridilitoris (strain DSM 19664 / LMG 22246 / CIP 109416 / KR-200)</name>
    <dbReference type="NCBI Taxonomy" id="937777"/>
    <lineage>
        <taxon>Bacteria</taxon>
        <taxon>Thermotogati</taxon>
        <taxon>Deinococcota</taxon>
        <taxon>Deinococci</taxon>
        <taxon>Deinococcales</taxon>
        <taxon>Deinococcaceae</taxon>
        <taxon>Deinococcus</taxon>
    </lineage>
</organism>
<feature type="transmembrane region" description="Helical" evidence="6">
    <location>
        <begin position="339"/>
        <end position="360"/>
    </location>
</feature>
<reference evidence="8" key="1">
    <citation type="submission" date="2012-03" db="EMBL/GenBank/DDBJ databases">
        <title>Complete sequence of chromosome of Deinococcus peraridilitoris DSM 19664.</title>
        <authorList>
            <person name="Lucas S."/>
            <person name="Copeland A."/>
            <person name="Lapidus A."/>
            <person name="Glavina del Rio T."/>
            <person name="Dalin E."/>
            <person name="Tice H."/>
            <person name="Bruce D."/>
            <person name="Goodwin L."/>
            <person name="Pitluck S."/>
            <person name="Peters L."/>
            <person name="Mikhailova N."/>
            <person name="Lu M."/>
            <person name="Kyrpides N."/>
            <person name="Mavromatis K."/>
            <person name="Ivanova N."/>
            <person name="Brettin T."/>
            <person name="Detter J.C."/>
            <person name="Han C."/>
            <person name="Larimer F."/>
            <person name="Land M."/>
            <person name="Hauser L."/>
            <person name="Markowitz V."/>
            <person name="Cheng J.-F."/>
            <person name="Hugenholtz P."/>
            <person name="Woyke T."/>
            <person name="Wu D."/>
            <person name="Pukall R."/>
            <person name="Steenblock K."/>
            <person name="Brambilla E."/>
            <person name="Klenk H.-P."/>
            <person name="Eisen J.A."/>
        </authorList>
    </citation>
    <scope>NUCLEOTIDE SEQUENCE [LARGE SCALE GENOMIC DNA]</scope>
    <source>
        <strain evidence="8">DSM 19664 / LMG 22246 / CIP 109416 / KR-200</strain>
    </source>
</reference>
<name>L0A0V8_DEIPD</name>
<protein>
    <submittedName>
        <fullName evidence="7">Putative permease</fullName>
    </submittedName>
</protein>
<dbReference type="Pfam" id="PF03739">
    <property type="entry name" value="LptF_LptG"/>
    <property type="match status" value="1"/>
</dbReference>
<gene>
    <name evidence="7" type="ordered locus">Deipe_2036</name>
</gene>
<evidence type="ECO:0000313" key="8">
    <source>
        <dbReference type="Proteomes" id="UP000010467"/>
    </source>
</evidence>
<dbReference type="Proteomes" id="UP000010467">
    <property type="component" value="Chromosome"/>
</dbReference>
<dbReference type="AlphaFoldDB" id="L0A0V8"/>
<keyword evidence="8" id="KW-1185">Reference proteome</keyword>